<dbReference type="GO" id="GO:0009279">
    <property type="term" value="C:cell outer membrane"/>
    <property type="evidence" value="ECO:0007669"/>
    <property type="project" value="UniProtKB-SubCell"/>
</dbReference>
<evidence type="ECO:0000313" key="12">
    <source>
        <dbReference type="Proteomes" id="UP000515838"/>
    </source>
</evidence>
<evidence type="ECO:0000256" key="4">
    <source>
        <dbReference type="ARBA" id="ARBA00022692"/>
    </source>
</evidence>
<keyword evidence="6" id="KW-0472">Membrane</keyword>
<dbReference type="Proteomes" id="UP000515506">
    <property type="component" value="Chromosome"/>
</dbReference>
<reference evidence="9 11" key="2">
    <citation type="submission" date="2020-08" db="EMBL/GenBank/DDBJ databases">
        <title>Streptomycin resistant and MDR strain, P. mexicana.</title>
        <authorList>
            <person name="Ganesh-kumar S."/>
            <person name="Zhe T."/>
            <person name="Yu Z."/>
            <person name="Min Y."/>
        </authorList>
    </citation>
    <scope>NUCLEOTIDE SEQUENCE [LARGE SCALE GENOMIC DNA]</scope>
    <source>
        <strain evidence="9 11">GTZY</strain>
    </source>
</reference>
<proteinExistence type="inferred from homology"/>
<dbReference type="SUPFAM" id="SSF56935">
    <property type="entry name" value="Porins"/>
    <property type="match status" value="1"/>
</dbReference>
<evidence type="ECO:0000256" key="1">
    <source>
        <dbReference type="ARBA" id="ARBA00004571"/>
    </source>
</evidence>
<reference evidence="10 12" key="1">
    <citation type="submission" date="2020-08" db="EMBL/GenBank/DDBJ databases">
        <title>Streptomycin Non-resistant strain, P. mexicana.</title>
        <authorList>
            <person name="Ganesh-Kumar S."/>
            <person name="Zhe T."/>
            <person name="Yu Z."/>
            <person name="Min Y."/>
        </authorList>
    </citation>
    <scope>NUCLEOTIDE SEQUENCE [LARGE SCALE GENOMIC DNA]</scope>
    <source>
        <strain evidence="10 12">GTZY2</strain>
    </source>
</reference>
<evidence type="ECO:0000256" key="5">
    <source>
        <dbReference type="ARBA" id="ARBA00022729"/>
    </source>
</evidence>
<evidence type="ECO:0000313" key="9">
    <source>
        <dbReference type="EMBL" id="QND79459.1"/>
    </source>
</evidence>
<feature type="chain" id="PRO_5043238508" evidence="8">
    <location>
        <begin position="29"/>
        <end position="460"/>
    </location>
</feature>
<feature type="signal peptide" evidence="8">
    <location>
        <begin position="1"/>
        <end position="28"/>
    </location>
</feature>
<dbReference type="InterPro" id="IPR005017">
    <property type="entry name" value="OMPP1/FadL/TodX"/>
</dbReference>
<dbReference type="EMBL" id="CP060028">
    <property type="protein sequence ID" value="QND79459.1"/>
    <property type="molecule type" value="Genomic_DNA"/>
</dbReference>
<keyword evidence="4" id="KW-0812">Transmembrane</keyword>
<sequence length="460" mass="49559">MEFTKNLARVSALALGIAGVLAYGDVHAAAFQLKENSVKAQGRAMAGAASAKGDASVVVNNPAVMSTFTERTLQADVTAIDLSYTFSGNGTAATGTPFQQPLTGGNGGDAGDVAAVPAASFILPLSGDFEYLTLGAMISAPFGLKTEYDAGWKGRYHALESDVKIIDLTLAASLELSDSFSIGAGLVYEHADVTLSQAVDFGTVICGQNPAACLTPGSPYGPQRNDGLAYVNGTDNGWGWIVGVNWRPSEKWSLGYSHRSEIDHELEGDGDFTVPPAVRTAFDANPLTRPLFLDGGALAKLTTPAVDTFSATYYATDRFTVMAEASRTDWTSLQEIRIEFDNPGQPDSAEEYNWAENWFYSIGGEYKFSDAFTFRAGVARDDSPVSRPYRTPRLPDQDRMWYSLGLTWALSEHFEINASYVKIDIVDTPEVDLTTSTRARLVGEFDGGADLYGVSMQYRF</sequence>
<evidence type="ECO:0000256" key="8">
    <source>
        <dbReference type="SAM" id="SignalP"/>
    </source>
</evidence>
<keyword evidence="5 8" id="KW-0732">Signal</keyword>
<evidence type="ECO:0000256" key="7">
    <source>
        <dbReference type="ARBA" id="ARBA00023237"/>
    </source>
</evidence>
<organism evidence="10 12">
    <name type="scientific">Pseudoxanthomonas mexicana</name>
    <dbReference type="NCBI Taxonomy" id="128785"/>
    <lineage>
        <taxon>Bacteria</taxon>
        <taxon>Pseudomonadati</taxon>
        <taxon>Pseudomonadota</taxon>
        <taxon>Gammaproteobacteria</taxon>
        <taxon>Lysobacterales</taxon>
        <taxon>Lysobacteraceae</taxon>
        <taxon>Pseudoxanthomonas</taxon>
    </lineage>
</organism>
<accession>A0A7G9TEY6</accession>
<dbReference type="Gene3D" id="2.40.160.60">
    <property type="entry name" value="Outer membrane protein transport protein (OMPP1/FadL/TodX)"/>
    <property type="match status" value="1"/>
</dbReference>
<evidence type="ECO:0000256" key="3">
    <source>
        <dbReference type="ARBA" id="ARBA00022452"/>
    </source>
</evidence>
<dbReference type="Pfam" id="PF03349">
    <property type="entry name" value="Toluene_X"/>
    <property type="match status" value="1"/>
</dbReference>
<evidence type="ECO:0000313" key="11">
    <source>
        <dbReference type="Proteomes" id="UP000515506"/>
    </source>
</evidence>
<protein>
    <submittedName>
        <fullName evidence="10">Outer membrane protein transport protein</fullName>
    </submittedName>
</protein>
<dbReference type="PANTHER" id="PTHR35093">
    <property type="entry name" value="OUTER MEMBRANE PROTEIN NMB0088-RELATED"/>
    <property type="match status" value="1"/>
</dbReference>
<evidence type="ECO:0000256" key="6">
    <source>
        <dbReference type="ARBA" id="ARBA00023136"/>
    </source>
</evidence>
<dbReference type="AlphaFoldDB" id="A0A7G9TEY6"/>
<evidence type="ECO:0000313" key="10">
    <source>
        <dbReference type="EMBL" id="QNN78661.1"/>
    </source>
</evidence>
<name>A0A7G9TEY6_PSEMX</name>
<dbReference type="Proteomes" id="UP000515838">
    <property type="component" value="Chromosome"/>
</dbReference>
<dbReference type="GO" id="GO:0015483">
    <property type="term" value="F:long-chain fatty acid transporting porin activity"/>
    <property type="evidence" value="ECO:0007669"/>
    <property type="project" value="TreeGrafter"/>
</dbReference>
<keyword evidence="11" id="KW-1185">Reference proteome</keyword>
<comment type="similarity">
    <text evidence="2">Belongs to the OmpP1/FadL family.</text>
</comment>
<dbReference type="EMBL" id="CP060731">
    <property type="protein sequence ID" value="QNN78661.1"/>
    <property type="molecule type" value="Genomic_DNA"/>
</dbReference>
<dbReference type="GeneID" id="81470171"/>
<dbReference type="RefSeq" id="WP_185894798.1">
    <property type="nucleotide sequence ID" value="NZ_CP060028.1"/>
</dbReference>
<evidence type="ECO:0000256" key="2">
    <source>
        <dbReference type="ARBA" id="ARBA00008163"/>
    </source>
</evidence>
<keyword evidence="3" id="KW-1134">Transmembrane beta strand</keyword>
<gene>
    <name evidence="9" type="ORF">H4W19_14020</name>
    <name evidence="10" type="ORF">IAE60_04285</name>
</gene>
<dbReference type="PANTHER" id="PTHR35093:SF3">
    <property type="entry name" value="LONG-CHAIN FATTY ACID TRANSPORT PROTEIN"/>
    <property type="match status" value="1"/>
</dbReference>
<keyword evidence="7" id="KW-0998">Cell outer membrane</keyword>
<comment type="subcellular location">
    <subcellularLocation>
        <location evidence="1">Cell outer membrane</location>
        <topology evidence="1">Multi-pass membrane protein</topology>
    </subcellularLocation>
</comment>